<protein>
    <recommendedName>
        <fullName evidence="5">DUF1538 domain-containing protein</fullName>
    </recommendedName>
</protein>
<evidence type="ECO:0000313" key="3">
    <source>
        <dbReference type="EMBL" id="SEO09326.1"/>
    </source>
</evidence>
<dbReference type="STRING" id="77097.SAMN04490369_10447"/>
<feature type="transmembrane region" description="Helical" evidence="2">
    <location>
        <begin position="187"/>
        <end position="208"/>
    </location>
</feature>
<dbReference type="Proteomes" id="UP000199493">
    <property type="component" value="Unassembled WGS sequence"/>
</dbReference>
<dbReference type="AlphaFoldDB" id="A0A1H8LWR0"/>
<feature type="transmembrane region" description="Helical" evidence="2">
    <location>
        <begin position="158"/>
        <end position="175"/>
    </location>
</feature>
<reference evidence="3 4" key="1">
    <citation type="submission" date="2016-10" db="EMBL/GenBank/DDBJ databases">
        <authorList>
            <person name="de Groot N.N."/>
        </authorList>
    </citation>
    <scope>NUCLEOTIDE SEQUENCE [LARGE SCALE GENOMIC DNA]</scope>
    <source>
        <strain evidence="3 4">558</strain>
    </source>
</reference>
<dbReference type="Pfam" id="PF07556">
    <property type="entry name" value="DUF1538"/>
    <property type="match status" value="1"/>
</dbReference>
<dbReference type="GO" id="GO:0006814">
    <property type="term" value="P:sodium ion transport"/>
    <property type="evidence" value="ECO:0007669"/>
    <property type="project" value="InterPro"/>
</dbReference>
<keyword evidence="2" id="KW-0472">Membrane</keyword>
<dbReference type="EMBL" id="FODB01000044">
    <property type="protein sequence ID" value="SEO09326.1"/>
    <property type="molecule type" value="Genomic_DNA"/>
</dbReference>
<feature type="region of interest" description="Disordered" evidence="1">
    <location>
        <begin position="252"/>
        <end position="271"/>
    </location>
</feature>
<feature type="transmembrane region" description="Helical" evidence="2">
    <location>
        <begin position="93"/>
        <end position="119"/>
    </location>
</feature>
<feature type="compositionally biased region" description="Polar residues" evidence="1">
    <location>
        <begin position="252"/>
        <end position="262"/>
    </location>
</feature>
<dbReference type="InterPro" id="IPR048123">
    <property type="entry name" value="NaLiK_antip_UmpB"/>
</dbReference>
<name>A0A1H8LWR0_9GAMM</name>
<evidence type="ECO:0008006" key="5">
    <source>
        <dbReference type="Google" id="ProtNLM"/>
    </source>
</evidence>
<feature type="transmembrane region" description="Helical" evidence="2">
    <location>
        <begin position="220"/>
        <end position="241"/>
    </location>
</feature>
<keyword evidence="2" id="KW-1133">Transmembrane helix</keyword>
<evidence type="ECO:0000256" key="1">
    <source>
        <dbReference type="SAM" id="MobiDB-lite"/>
    </source>
</evidence>
<organism evidence="3 4">
    <name type="scientific">Vreelandella aquamarina</name>
    <dbReference type="NCBI Taxonomy" id="77097"/>
    <lineage>
        <taxon>Bacteria</taxon>
        <taxon>Pseudomonadati</taxon>
        <taxon>Pseudomonadota</taxon>
        <taxon>Gammaproteobacteria</taxon>
        <taxon>Oceanospirillales</taxon>
        <taxon>Halomonadaceae</taxon>
        <taxon>Vreelandella</taxon>
    </lineage>
</organism>
<feature type="transmembrane region" description="Helical" evidence="2">
    <location>
        <begin position="131"/>
        <end position="152"/>
    </location>
</feature>
<dbReference type="GO" id="GO:0006813">
    <property type="term" value="P:potassium ion transport"/>
    <property type="evidence" value="ECO:0007669"/>
    <property type="project" value="InterPro"/>
</dbReference>
<dbReference type="GO" id="GO:0015297">
    <property type="term" value="F:antiporter activity"/>
    <property type="evidence" value="ECO:0007669"/>
    <property type="project" value="InterPro"/>
</dbReference>
<sequence>MNMLAIFWGTLRDILPIVAIIFGFQYLVIRKPVKRFLKVAIGFFMVWVGLSFFLIGLEQALFPMGELMASQLTHPDFLPAMTEGAQRHWSDYYWVYIFAFTIGASTTIAEPSLIAVSIKAGEISGGTINPFTLRLAVALGMAFGITLGAWRIVMGLPLQWFVLGAYCLVIVQTLRSPKSIIPLAFDAGGVTTSTITVPIIAALGLGLASSIPGRSALMDGFGMIALACLFPIITVMGYAQIARWQSNRPSKIQPLSGTSVTKPHQGDTHAL</sequence>
<dbReference type="NCBIfam" id="NF041628">
    <property type="entry name" value="NaLiK_antip_UmpB"/>
    <property type="match status" value="1"/>
</dbReference>
<gene>
    <name evidence="3" type="ORF">SAMN04490369_10447</name>
</gene>
<dbReference type="InterPro" id="IPR011435">
    <property type="entry name" value="UmpAB"/>
</dbReference>
<feature type="transmembrane region" description="Helical" evidence="2">
    <location>
        <begin position="36"/>
        <end position="57"/>
    </location>
</feature>
<proteinExistence type="predicted"/>
<keyword evidence="2" id="KW-0812">Transmembrane</keyword>
<dbReference type="RefSeq" id="WP_058577757.1">
    <property type="nucleotide sequence ID" value="NZ_FODB01000044.1"/>
</dbReference>
<evidence type="ECO:0000256" key="2">
    <source>
        <dbReference type="SAM" id="Phobius"/>
    </source>
</evidence>
<accession>A0A1H8LWR0</accession>
<feature type="transmembrane region" description="Helical" evidence="2">
    <location>
        <begin position="6"/>
        <end position="29"/>
    </location>
</feature>
<evidence type="ECO:0000313" key="4">
    <source>
        <dbReference type="Proteomes" id="UP000199493"/>
    </source>
</evidence>